<evidence type="ECO:0000256" key="3">
    <source>
        <dbReference type="ARBA" id="ARBA00005072"/>
    </source>
</evidence>
<evidence type="ECO:0000256" key="1">
    <source>
        <dbReference type="ARBA" id="ARBA00004824"/>
    </source>
</evidence>
<dbReference type="AlphaFoldDB" id="A0A5C1AD37"/>
<dbReference type="KEGG" id="lrs:PX52LOC_03006"/>
<evidence type="ECO:0000256" key="4">
    <source>
        <dbReference type="ARBA" id="ARBA00009320"/>
    </source>
</evidence>
<comment type="catalytic activity">
    <reaction evidence="7">
        <text>L-isoleucine + 2-oxoglutarate = (S)-3-methyl-2-oxopentanoate + L-glutamate</text>
        <dbReference type="Rhea" id="RHEA:24801"/>
        <dbReference type="ChEBI" id="CHEBI:16810"/>
        <dbReference type="ChEBI" id="CHEBI:29985"/>
        <dbReference type="ChEBI" id="CHEBI:35146"/>
        <dbReference type="ChEBI" id="CHEBI:58045"/>
        <dbReference type="EC" id="2.6.1.42"/>
    </reaction>
</comment>
<dbReference type="GO" id="GO:0004084">
    <property type="term" value="F:branched-chain-amino-acid transaminase activity"/>
    <property type="evidence" value="ECO:0007669"/>
    <property type="project" value="UniProtKB-EC"/>
</dbReference>
<evidence type="ECO:0000256" key="7">
    <source>
        <dbReference type="ARBA" id="ARBA00048798"/>
    </source>
</evidence>
<dbReference type="InterPro" id="IPR043131">
    <property type="entry name" value="BCAT-like_N"/>
</dbReference>
<dbReference type="Gene3D" id="3.20.10.10">
    <property type="entry name" value="D-amino Acid Aminotransferase, subunit A, domain 2"/>
    <property type="match status" value="1"/>
</dbReference>
<dbReference type="InterPro" id="IPR001544">
    <property type="entry name" value="Aminotrans_IV"/>
</dbReference>
<dbReference type="PANTHER" id="PTHR42743">
    <property type="entry name" value="AMINO-ACID AMINOTRANSFERASE"/>
    <property type="match status" value="1"/>
</dbReference>
<dbReference type="PANTHER" id="PTHR42743:SF11">
    <property type="entry name" value="AMINODEOXYCHORISMATE LYASE"/>
    <property type="match status" value="1"/>
</dbReference>
<evidence type="ECO:0000256" key="6">
    <source>
        <dbReference type="ARBA" id="ARBA00048212"/>
    </source>
</evidence>
<comment type="similarity">
    <text evidence="4">Belongs to the class-IV pyridoxal-phosphate-dependent aminotransferase family.</text>
</comment>
<dbReference type="EC" id="2.6.1.42" evidence="5"/>
<protein>
    <recommendedName>
        <fullName evidence="5">branched-chain-amino-acid transaminase</fullName>
        <ecNumber evidence="5">2.6.1.42</ecNumber>
    </recommendedName>
</protein>
<dbReference type="RefSeq" id="WP_149110832.1">
    <property type="nucleotide sequence ID" value="NZ_CP042425.1"/>
</dbReference>
<dbReference type="SUPFAM" id="SSF56752">
    <property type="entry name" value="D-aminoacid aminotransferase-like PLP-dependent enzymes"/>
    <property type="match status" value="1"/>
</dbReference>
<comment type="catalytic activity">
    <reaction evidence="8">
        <text>L-leucine + 2-oxoglutarate = 4-methyl-2-oxopentanoate + L-glutamate</text>
        <dbReference type="Rhea" id="RHEA:18321"/>
        <dbReference type="ChEBI" id="CHEBI:16810"/>
        <dbReference type="ChEBI" id="CHEBI:17865"/>
        <dbReference type="ChEBI" id="CHEBI:29985"/>
        <dbReference type="ChEBI" id="CHEBI:57427"/>
        <dbReference type="EC" id="2.6.1.42"/>
    </reaction>
</comment>
<dbReference type="EMBL" id="CP042425">
    <property type="protein sequence ID" value="QEL16067.1"/>
    <property type="molecule type" value="Genomic_DNA"/>
</dbReference>
<comment type="pathway">
    <text evidence="3">Amino-acid biosynthesis; L-leucine biosynthesis; L-leucine from 3-methyl-2-oxobutanoate: step 4/4.</text>
</comment>
<dbReference type="OrthoDB" id="255602at2"/>
<accession>A0A5C1AD37</accession>
<dbReference type="Pfam" id="PF01063">
    <property type="entry name" value="Aminotran_4"/>
    <property type="match status" value="1"/>
</dbReference>
<comment type="pathway">
    <text evidence="2">Amino-acid biosynthesis; L-valine biosynthesis; L-valine from pyruvate: step 4/4.</text>
</comment>
<sequence>MSTPDEFAWASPQLKEQLLRDPAAVLKDRGLNIPPEIPPAVVNEFVRILHLLWVDGKVVPIEQFHIDPSDAGLLFGRGVWESTKTVNGVPWLWPLHIDRMRQTAALLGIDLPAERLPTDKQVHEYVRSLTNQDVVIRLNATAGRPGKPGMVWMSAAVQPAPLESLKLQTCRSPVHKGQAYLTLKTFQYATRLQIGQTAHRHGFDTALLLDEDDNLLEASHANIFLRFATGWATPKANGGLLPGTVRQVLISHSPQPITERAIPVAELKDAQEIFVTNSNVGIVPVTQIDDRMFPIGNETIKIKHWIEPPQPPGVQYRFRENQPV</sequence>
<proteinExistence type="inferred from homology"/>
<dbReference type="Gene3D" id="3.30.470.10">
    <property type="match status" value="1"/>
</dbReference>
<evidence type="ECO:0000313" key="10">
    <source>
        <dbReference type="Proteomes" id="UP000324974"/>
    </source>
</evidence>
<evidence type="ECO:0000256" key="8">
    <source>
        <dbReference type="ARBA" id="ARBA00049229"/>
    </source>
</evidence>
<comment type="pathway">
    <text evidence="1">Amino-acid biosynthesis; L-isoleucine biosynthesis; L-isoleucine from 2-oxobutanoate: step 4/4.</text>
</comment>
<reference evidence="10" key="1">
    <citation type="submission" date="2019-08" db="EMBL/GenBank/DDBJ databases">
        <title>Limnoglobus roseus gen. nov., sp. nov., a novel freshwater planctomycete with a giant genome from the family Gemmataceae.</title>
        <authorList>
            <person name="Kulichevskaya I.S."/>
            <person name="Naumoff D.G."/>
            <person name="Miroshnikov K."/>
            <person name="Ivanova A."/>
            <person name="Philippov D.A."/>
            <person name="Hakobyan A."/>
            <person name="Rijpstra I.C."/>
            <person name="Sinninghe Damste J.S."/>
            <person name="Liesack W."/>
            <person name="Dedysh S.N."/>
        </authorList>
    </citation>
    <scope>NUCLEOTIDE SEQUENCE [LARGE SCALE GENOMIC DNA]</scope>
    <source>
        <strain evidence="10">PX52</strain>
    </source>
</reference>
<gene>
    <name evidence="9" type="primary">ilvE_1</name>
    <name evidence="9" type="ORF">PX52LOC_03006</name>
</gene>
<dbReference type="GO" id="GO:0046394">
    <property type="term" value="P:carboxylic acid biosynthetic process"/>
    <property type="evidence" value="ECO:0007669"/>
    <property type="project" value="UniProtKB-ARBA"/>
</dbReference>
<comment type="catalytic activity">
    <reaction evidence="6">
        <text>L-valine + 2-oxoglutarate = 3-methyl-2-oxobutanoate + L-glutamate</text>
        <dbReference type="Rhea" id="RHEA:24813"/>
        <dbReference type="ChEBI" id="CHEBI:11851"/>
        <dbReference type="ChEBI" id="CHEBI:16810"/>
        <dbReference type="ChEBI" id="CHEBI:29985"/>
        <dbReference type="ChEBI" id="CHEBI:57762"/>
        <dbReference type="EC" id="2.6.1.42"/>
    </reaction>
</comment>
<evidence type="ECO:0000313" key="9">
    <source>
        <dbReference type="EMBL" id="QEL16067.1"/>
    </source>
</evidence>
<dbReference type="InterPro" id="IPR043132">
    <property type="entry name" value="BCAT-like_C"/>
</dbReference>
<evidence type="ECO:0000256" key="5">
    <source>
        <dbReference type="ARBA" id="ARBA00013053"/>
    </source>
</evidence>
<evidence type="ECO:0000256" key="2">
    <source>
        <dbReference type="ARBA" id="ARBA00004931"/>
    </source>
</evidence>
<organism evidence="9 10">
    <name type="scientific">Limnoglobus roseus</name>
    <dbReference type="NCBI Taxonomy" id="2598579"/>
    <lineage>
        <taxon>Bacteria</taxon>
        <taxon>Pseudomonadati</taxon>
        <taxon>Planctomycetota</taxon>
        <taxon>Planctomycetia</taxon>
        <taxon>Gemmatales</taxon>
        <taxon>Gemmataceae</taxon>
        <taxon>Limnoglobus</taxon>
    </lineage>
</organism>
<dbReference type="InterPro" id="IPR050571">
    <property type="entry name" value="Class-IV_PLP-Dep_Aminotrnsfr"/>
</dbReference>
<dbReference type="Proteomes" id="UP000324974">
    <property type="component" value="Chromosome"/>
</dbReference>
<dbReference type="InterPro" id="IPR036038">
    <property type="entry name" value="Aminotransferase-like"/>
</dbReference>
<keyword evidence="10" id="KW-1185">Reference proteome</keyword>
<name>A0A5C1AD37_9BACT</name>